<gene>
    <name evidence="3" type="ORF">AGR4C_Cc70158</name>
</gene>
<dbReference type="EMBL" id="FBWC01000016">
    <property type="protein sequence ID" value="CUX35042.1"/>
    <property type="molecule type" value="Genomic_DNA"/>
</dbReference>
<feature type="region of interest" description="Disordered" evidence="1">
    <location>
        <begin position="170"/>
        <end position="203"/>
    </location>
</feature>
<dbReference type="AlphaFoldDB" id="A0A1S7QD44"/>
<feature type="signal peptide" evidence="2">
    <location>
        <begin position="1"/>
        <end position="34"/>
    </location>
</feature>
<dbReference type="GO" id="GO:0009279">
    <property type="term" value="C:cell outer membrane"/>
    <property type="evidence" value="ECO:0007669"/>
    <property type="project" value="TreeGrafter"/>
</dbReference>
<dbReference type="GO" id="GO:1990351">
    <property type="term" value="C:transporter complex"/>
    <property type="evidence" value="ECO:0007669"/>
    <property type="project" value="TreeGrafter"/>
</dbReference>
<dbReference type="PANTHER" id="PTHR30189:SF1">
    <property type="entry name" value="LPS-ASSEMBLY PROTEIN LPTD"/>
    <property type="match status" value="1"/>
</dbReference>
<dbReference type="PANTHER" id="PTHR30189">
    <property type="entry name" value="LPS-ASSEMBLY PROTEIN"/>
    <property type="match status" value="1"/>
</dbReference>
<organism evidence="3 4">
    <name type="scientific">Agrobacterium tumefaciens str. Kerr 14</name>
    <dbReference type="NCBI Taxonomy" id="1183424"/>
    <lineage>
        <taxon>Bacteria</taxon>
        <taxon>Pseudomonadati</taxon>
        <taxon>Pseudomonadota</taxon>
        <taxon>Alphaproteobacteria</taxon>
        <taxon>Hyphomicrobiales</taxon>
        <taxon>Rhizobiaceae</taxon>
        <taxon>Rhizobium/Agrobacterium group</taxon>
        <taxon>Agrobacterium</taxon>
        <taxon>Agrobacterium tumefaciens complex</taxon>
    </lineage>
</organism>
<evidence type="ECO:0000256" key="2">
    <source>
        <dbReference type="SAM" id="SignalP"/>
    </source>
</evidence>
<dbReference type="Gene3D" id="2.60.450.10">
    <property type="entry name" value="Lipopolysaccharide (LPS) transport protein A like domain"/>
    <property type="match status" value="1"/>
</dbReference>
<evidence type="ECO:0000256" key="1">
    <source>
        <dbReference type="SAM" id="MobiDB-lite"/>
    </source>
</evidence>
<evidence type="ECO:0000313" key="4">
    <source>
        <dbReference type="Proteomes" id="UP000191897"/>
    </source>
</evidence>
<name>A0A1S7QD44_AGRTU</name>
<sequence length="217" mass="23446">MAVYDRGNIRRLWTALLTGAAVCAYLASSPVAFGQDGLLASASQDDSKLLLTANELTYNRDSQRVIAKGVVRMKYSGYRMVAQQVEYNQQTGRVIAHGNIELIEPGGNKIYADEMDVTDDFGQGFVNALRVETTDNTRIAGESAERLEGDLMVLNNGVYTACLPCAERPKGASVAGQGGTRRSGRQDPYDPAGKGPSAAFSAIRSPICRSSRFRTIQ</sequence>
<dbReference type="InterPro" id="IPR050218">
    <property type="entry name" value="LptD"/>
</dbReference>
<keyword evidence="2" id="KW-0732">Signal</keyword>
<reference evidence="3 4" key="1">
    <citation type="submission" date="2016-01" db="EMBL/GenBank/DDBJ databases">
        <authorList>
            <person name="Oliw E.H."/>
        </authorList>
    </citation>
    <scope>NUCLEOTIDE SEQUENCE [LARGE SCALE GENOMIC DNA]</scope>
    <source>
        <strain evidence="3 4">Kerr 14</strain>
    </source>
</reference>
<protein>
    <recommendedName>
        <fullName evidence="5">Organic solvent tolerance-like N-terminal domain-containing protein</fullName>
    </recommendedName>
</protein>
<proteinExistence type="predicted"/>
<dbReference type="Proteomes" id="UP000191897">
    <property type="component" value="Unassembled WGS sequence"/>
</dbReference>
<evidence type="ECO:0000313" key="3">
    <source>
        <dbReference type="EMBL" id="CUX35042.1"/>
    </source>
</evidence>
<evidence type="ECO:0008006" key="5">
    <source>
        <dbReference type="Google" id="ProtNLM"/>
    </source>
</evidence>
<accession>A0A1S7QD44</accession>
<feature type="chain" id="PRO_5013295022" description="Organic solvent tolerance-like N-terminal domain-containing protein" evidence="2">
    <location>
        <begin position="35"/>
        <end position="217"/>
    </location>
</feature>